<keyword evidence="2" id="KW-1185">Reference proteome</keyword>
<dbReference type="Pfam" id="PF13646">
    <property type="entry name" value="HEAT_2"/>
    <property type="match status" value="1"/>
</dbReference>
<dbReference type="InterPro" id="IPR016024">
    <property type="entry name" value="ARM-type_fold"/>
</dbReference>
<dbReference type="InterPro" id="IPR011989">
    <property type="entry name" value="ARM-like"/>
</dbReference>
<evidence type="ECO:0000313" key="2">
    <source>
        <dbReference type="Proteomes" id="UP001152484"/>
    </source>
</evidence>
<accession>A0A9P0YJC5</accession>
<dbReference type="EMBL" id="CAMAPE010000004">
    <property type="protein sequence ID" value="CAH9061465.1"/>
    <property type="molecule type" value="Genomic_DNA"/>
</dbReference>
<dbReference type="PANTHER" id="PTHR20938:SF0">
    <property type="entry name" value="INTEGRATOR COMPLEX SUBUNIT 4"/>
    <property type="match status" value="1"/>
</dbReference>
<comment type="caution">
    <text evidence="1">The sequence shown here is derived from an EMBL/GenBank/DDBJ whole genome shotgun (WGS) entry which is preliminary data.</text>
</comment>
<name>A0A9P0YJC5_CUSEU</name>
<evidence type="ECO:0008006" key="3">
    <source>
        <dbReference type="Google" id="ProtNLM"/>
    </source>
</evidence>
<organism evidence="1 2">
    <name type="scientific">Cuscuta europaea</name>
    <name type="common">European dodder</name>
    <dbReference type="NCBI Taxonomy" id="41803"/>
    <lineage>
        <taxon>Eukaryota</taxon>
        <taxon>Viridiplantae</taxon>
        <taxon>Streptophyta</taxon>
        <taxon>Embryophyta</taxon>
        <taxon>Tracheophyta</taxon>
        <taxon>Spermatophyta</taxon>
        <taxon>Magnoliopsida</taxon>
        <taxon>eudicotyledons</taxon>
        <taxon>Gunneridae</taxon>
        <taxon>Pentapetalae</taxon>
        <taxon>asterids</taxon>
        <taxon>lamiids</taxon>
        <taxon>Solanales</taxon>
        <taxon>Convolvulaceae</taxon>
        <taxon>Cuscuteae</taxon>
        <taxon>Cuscuta</taxon>
        <taxon>Cuscuta subgen. Cuscuta</taxon>
    </lineage>
</organism>
<dbReference type="GO" id="GO:0005768">
    <property type="term" value="C:endosome"/>
    <property type="evidence" value="ECO:0007669"/>
    <property type="project" value="TreeGrafter"/>
</dbReference>
<dbReference type="GO" id="GO:0010496">
    <property type="term" value="P:intercellular transport"/>
    <property type="evidence" value="ECO:0007669"/>
    <property type="project" value="TreeGrafter"/>
</dbReference>
<dbReference type="SUPFAM" id="SSF48371">
    <property type="entry name" value="ARM repeat"/>
    <property type="match status" value="1"/>
</dbReference>
<evidence type="ECO:0000313" key="1">
    <source>
        <dbReference type="EMBL" id="CAH9061465.1"/>
    </source>
</evidence>
<sequence>MENQLLTEFENAAANIPDSPLPLQAISFLLSLVSNPSTTDSSLSAIIKTLAQSLQNPNHRHTHHRAILSILHLLARRHPHRRQDVINSIQSFSLLPSTSTRSYAEALSALLSLSATDAFNEPEFLSLVFRPCVSVRLWLLRNASSFAMRPSVLFTVLFGLTKDPYPNIRSAALDGLSGLCKCIVVEDKSLIQGCYFRAVELLFDTEDTVRCSAICAVSECGHSLVAANLEKSRSDWSDTLFVQLCSMVRDMSVKVRIQAFYSLGNVELVSKDLLLLTLSKKASPAMKEKNFPGQFTAKSSKLPASSAAFAFVNGLEDEFYEVRSSACRALQRLTILSADFAGEAINLLVDVLNDDSLDVRLQALEAMHSMGMFDHLKVQEAHLKLFVSTLVDNDNLIRSAARRVLKITKLRTLTLFRMCIDGLVKNLELYPQDEADVFSVLFSLGKKHGKFVVNVIHGVSALIEPSLGGKWSIDNARTSSFMVLATSAPVSLERGICSIQPVMFSYAVTILGRISHGLTDVMDQNNLLTYLSLCSRFTFASAAEFFKAEECGSSHSKEGDAYLLIQNVTDGVCSEKINEVKRGDCTTAILQKVTDIWPLLELGLVDKVSKTVGCLKEEVKRLDSDSQCRGESVFISYYLDAIELIGRVWGRLMLPRRFCTYQIGDWRVLFDKLDMILKEMKYRFIDLTKEDEYHIMELKLVTETAKLCTSEAFFHNNHSALEKLRSRAQLMHEYGSDSLSGFVRELYTGLNECIPMENPLFLLTSLKKFKPRQLVLPPRKFRCIMAEMDVEGTDFQYPLPFVPGLPVGVSFSMKIYNVSFENRLWVKMCVKEKLTQFAYLDLLELGSGDDEVRKFKIVLPFHRTPKAKCFSLRVCVVIECLLPDYAPQTPLPVIYGGPKHDVAHICEEKEVYFSMVVK</sequence>
<reference evidence="1" key="1">
    <citation type="submission" date="2022-07" db="EMBL/GenBank/DDBJ databases">
        <authorList>
            <person name="Macas J."/>
            <person name="Novak P."/>
            <person name="Neumann P."/>
        </authorList>
    </citation>
    <scope>NUCLEOTIDE SEQUENCE</scope>
</reference>
<gene>
    <name evidence="1" type="ORF">CEURO_LOCUS1743</name>
</gene>
<dbReference type="Gene3D" id="1.25.10.10">
    <property type="entry name" value="Leucine-rich Repeat Variant"/>
    <property type="match status" value="2"/>
</dbReference>
<dbReference type="PANTHER" id="PTHR20938">
    <property type="entry name" value="INTEGRATOR COMPLEX SUBUNIT 4"/>
    <property type="match status" value="1"/>
</dbReference>
<dbReference type="Proteomes" id="UP001152484">
    <property type="component" value="Unassembled WGS sequence"/>
</dbReference>
<dbReference type="AlphaFoldDB" id="A0A9P0YJC5"/>
<dbReference type="OrthoDB" id="1261017at2759"/>
<proteinExistence type="predicted"/>
<protein>
    <recommendedName>
        <fullName evidence="3">Protein SIEL</fullName>
    </recommendedName>
</protein>